<keyword evidence="5" id="KW-1185">Reference proteome</keyword>
<protein>
    <recommendedName>
        <fullName evidence="3">Small ribosomal subunit protein bS16</fullName>
    </recommendedName>
</protein>
<dbReference type="PANTHER" id="PTHR12919">
    <property type="entry name" value="30S RIBOSOMAL PROTEIN S16"/>
    <property type="match status" value="1"/>
</dbReference>
<dbReference type="InterPro" id="IPR023803">
    <property type="entry name" value="Ribosomal_bS16_dom_sf"/>
</dbReference>
<dbReference type="AlphaFoldDB" id="U5NBX7"/>
<dbReference type="RefSeq" id="WP_022769666.1">
    <property type="nucleotide sequence ID" value="NC_022575.1"/>
</dbReference>
<proteinExistence type="inferred from homology"/>
<dbReference type="PATRIC" id="fig|1403316.3.peg.283"/>
<dbReference type="PANTHER" id="PTHR12919:SF20">
    <property type="entry name" value="SMALL RIBOSOMAL SUBUNIT PROTEIN BS16M"/>
    <property type="match status" value="1"/>
</dbReference>
<dbReference type="GO" id="GO:0006412">
    <property type="term" value="P:translation"/>
    <property type="evidence" value="ECO:0007669"/>
    <property type="project" value="UniProtKB-UniRule"/>
</dbReference>
<dbReference type="GO" id="GO:0003735">
    <property type="term" value="F:structural constituent of ribosome"/>
    <property type="evidence" value="ECO:0007669"/>
    <property type="project" value="InterPro"/>
</dbReference>
<reference evidence="4 5" key="1">
    <citation type="journal article" date="2013" name="Genome Announc.">
        <title>Genome Sequence of Mycoplasma parvum (Formerly Eperythrozoon parvum), a Diminutive Hemoplasma of the Pig.</title>
        <authorList>
            <person name="do Nascimento N.C."/>
            <person name="Dos Santos A.P."/>
            <person name="Chu Y."/>
            <person name="Guimaraes A.M."/>
            <person name="Pagliaro A."/>
            <person name="Messick J.B."/>
        </authorList>
    </citation>
    <scope>NUCLEOTIDE SEQUENCE [LARGE SCALE GENOMIC DNA]</scope>
    <source>
        <strain evidence="4 5">Indiana</strain>
    </source>
</reference>
<dbReference type="OrthoDB" id="9807878at2"/>
<evidence type="ECO:0000256" key="2">
    <source>
        <dbReference type="ARBA" id="ARBA00023274"/>
    </source>
</evidence>
<organism evidence="4 5">
    <name type="scientific">Mycoplasma parvum str. Indiana</name>
    <dbReference type="NCBI Taxonomy" id="1403316"/>
    <lineage>
        <taxon>Bacteria</taxon>
        <taxon>Bacillati</taxon>
        <taxon>Mycoplasmatota</taxon>
        <taxon>Mollicutes</taxon>
        <taxon>Mycoplasmataceae</taxon>
        <taxon>Mycoplasma</taxon>
    </lineage>
</organism>
<dbReference type="Gene3D" id="3.30.1320.10">
    <property type="match status" value="1"/>
</dbReference>
<sequence length="80" mass="9431">MVRIRLKKMGKKHYPIYRIVAMDARRSRDSAELGNLGFYIPRRDHFQLNVEMYQEFISKGAQPTKNLLSLIKAQVKLSHK</sequence>
<dbReference type="HAMAP" id="MF_00385">
    <property type="entry name" value="Ribosomal_bS16"/>
    <property type="match status" value="1"/>
</dbReference>
<keyword evidence="1 3" id="KW-0689">Ribosomal protein</keyword>
<gene>
    <name evidence="3" type="primary">rpsP</name>
    <name evidence="4" type="ORF">PRV_01570</name>
</gene>
<keyword evidence="2 3" id="KW-0687">Ribonucleoprotein</keyword>
<evidence type="ECO:0000313" key="4">
    <source>
        <dbReference type="EMBL" id="AGX89071.1"/>
    </source>
</evidence>
<dbReference type="KEGG" id="mpv:PRV_01570"/>
<evidence type="ECO:0000256" key="1">
    <source>
        <dbReference type="ARBA" id="ARBA00022980"/>
    </source>
</evidence>
<accession>U5NBX7</accession>
<name>U5NBX7_9MOLU</name>
<evidence type="ECO:0000256" key="3">
    <source>
        <dbReference type="HAMAP-Rule" id="MF_00385"/>
    </source>
</evidence>
<dbReference type="Proteomes" id="UP000017119">
    <property type="component" value="Chromosome"/>
</dbReference>
<comment type="similarity">
    <text evidence="3">Belongs to the bacterial ribosomal protein bS16 family.</text>
</comment>
<evidence type="ECO:0000313" key="5">
    <source>
        <dbReference type="Proteomes" id="UP000017119"/>
    </source>
</evidence>
<dbReference type="SUPFAM" id="SSF54565">
    <property type="entry name" value="Ribosomal protein S16"/>
    <property type="match status" value="1"/>
</dbReference>
<dbReference type="GO" id="GO:0005737">
    <property type="term" value="C:cytoplasm"/>
    <property type="evidence" value="ECO:0007669"/>
    <property type="project" value="UniProtKB-ARBA"/>
</dbReference>
<dbReference type="InterPro" id="IPR000307">
    <property type="entry name" value="Ribosomal_bS16"/>
</dbReference>
<dbReference type="Pfam" id="PF00886">
    <property type="entry name" value="Ribosomal_S16"/>
    <property type="match status" value="1"/>
</dbReference>
<dbReference type="EMBL" id="CP006771">
    <property type="protein sequence ID" value="AGX89071.1"/>
    <property type="molecule type" value="Genomic_DNA"/>
</dbReference>
<dbReference type="HOGENOM" id="CLU_100590_5_1_14"/>
<dbReference type="NCBIfam" id="TIGR00002">
    <property type="entry name" value="S16"/>
    <property type="match status" value="1"/>
</dbReference>
<dbReference type="GO" id="GO:0015935">
    <property type="term" value="C:small ribosomal subunit"/>
    <property type="evidence" value="ECO:0007669"/>
    <property type="project" value="TreeGrafter"/>
</dbReference>
<dbReference type="STRING" id="1403316.PRV_01570"/>